<dbReference type="Proteomes" id="UP000524246">
    <property type="component" value="Unassembled WGS sequence"/>
</dbReference>
<dbReference type="PROSITE" id="PS51711">
    <property type="entry name" value="G_FEOB"/>
    <property type="match status" value="1"/>
</dbReference>
<keyword evidence="3" id="KW-1003">Cell membrane</keyword>
<dbReference type="CDD" id="cd01879">
    <property type="entry name" value="FeoB"/>
    <property type="match status" value="1"/>
</dbReference>
<reference evidence="17 18" key="1">
    <citation type="journal article" date="2020" name="Biotechnol. Biofuels">
        <title>New insights from the biogas microbiome by comprehensive genome-resolved metagenomics of nearly 1600 species originating from multiple anaerobic digesters.</title>
        <authorList>
            <person name="Campanaro S."/>
            <person name="Treu L."/>
            <person name="Rodriguez-R L.M."/>
            <person name="Kovalovszki A."/>
            <person name="Ziels R.M."/>
            <person name="Maus I."/>
            <person name="Zhu X."/>
            <person name="Kougias P.G."/>
            <person name="Basile A."/>
            <person name="Luo G."/>
            <person name="Schluter A."/>
            <person name="Konstantinidis K.T."/>
            <person name="Angelidaki I."/>
        </authorList>
    </citation>
    <scope>NUCLEOTIDE SEQUENCE [LARGE SCALE GENOMIC DNA]</scope>
    <source>
        <strain evidence="17">AS27yjCOA_65</strain>
    </source>
</reference>
<proteinExistence type="inferred from homology"/>
<evidence type="ECO:0000256" key="5">
    <source>
        <dbReference type="ARBA" id="ARBA00022692"/>
    </source>
</evidence>
<feature type="domain" description="FeoB-type G" evidence="16">
    <location>
        <begin position="15"/>
        <end position="183"/>
    </location>
</feature>
<keyword evidence="6 13" id="KW-0547">Nucleotide-binding</keyword>
<feature type="transmembrane region" description="Helical" evidence="15">
    <location>
        <begin position="360"/>
        <end position="382"/>
    </location>
</feature>
<feature type="transmembrane region" description="Helical" evidence="15">
    <location>
        <begin position="436"/>
        <end position="462"/>
    </location>
</feature>
<evidence type="ECO:0000256" key="1">
    <source>
        <dbReference type="ARBA" id="ARBA00004651"/>
    </source>
</evidence>
<dbReference type="EMBL" id="JAAZON010000290">
    <property type="protein sequence ID" value="NMC62827.1"/>
    <property type="molecule type" value="Genomic_DNA"/>
</dbReference>
<dbReference type="Pfam" id="PF07664">
    <property type="entry name" value="FeoB_C"/>
    <property type="match status" value="1"/>
</dbReference>
<feature type="binding site" evidence="13">
    <location>
        <begin position="22"/>
        <end position="29"/>
    </location>
    <ligand>
        <name>GTP</name>
        <dbReference type="ChEBI" id="CHEBI:37565"/>
        <label>1</label>
    </ligand>
</feature>
<evidence type="ECO:0000256" key="2">
    <source>
        <dbReference type="ARBA" id="ARBA00022448"/>
    </source>
</evidence>
<dbReference type="Pfam" id="PF02421">
    <property type="entry name" value="FeoB_N"/>
    <property type="match status" value="1"/>
</dbReference>
<evidence type="ECO:0000313" key="17">
    <source>
        <dbReference type="EMBL" id="NMC62827.1"/>
    </source>
</evidence>
<dbReference type="Gene3D" id="3.40.50.300">
    <property type="entry name" value="P-loop containing nucleotide triphosphate hydrolases"/>
    <property type="match status" value="1"/>
</dbReference>
<dbReference type="InterPro" id="IPR050860">
    <property type="entry name" value="FeoB_GTPase"/>
</dbReference>
<dbReference type="NCBIfam" id="TIGR00437">
    <property type="entry name" value="feoB"/>
    <property type="match status" value="1"/>
</dbReference>
<comment type="caution">
    <text evidence="15">Lacks conserved residue(s) required for the propagation of feature annotation.</text>
</comment>
<evidence type="ECO:0000256" key="4">
    <source>
        <dbReference type="ARBA" id="ARBA00022496"/>
    </source>
</evidence>
<name>A0A7X9FRE0_9DELT</name>
<feature type="transmembrane region" description="Helical" evidence="15">
    <location>
        <begin position="533"/>
        <end position="553"/>
    </location>
</feature>
<keyword evidence="14" id="KW-0479">Metal-binding</keyword>
<evidence type="ECO:0000256" key="12">
    <source>
        <dbReference type="NCBIfam" id="TIGR00437"/>
    </source>
</evidence>
<evidence type="ECO:0000313" key="18">
    <source>
        <dbReference type="Proteomes" id="UP000524246"/>
    </source>
</evidence>
<comment type="similarity">
    <text evidence="15">Belongs to the TRAFAC class TrmE-Era-EngA-EngB-Septin-like GTPase superfamily. FeoB GTPase (TC 9.A.8) family.</text>
</comment>
<feature type="transmembrane region" description="Helical" evidence="15">
    <location>
        <begin position="337"/>
        <end position="354"/>
    </location>
</feature>
<keyword evidence="11 15" id="KW-0472">Membrane</keyword>
<feature type="binding site" evidence="13">
    <location>
        <begin position="69"/>
        <end position="72"/>
    </location>
    <ligand>
        <name>GTP</name>
        <dbReference type="ChEBI" id="CHEBI:37565"/>
        <label>1</label>
    </ligand>
</feature>
<keyword evidence="7 15" id="KW-1133">Transmembrane helix</keyword>
<dbReference type="GO" id="GO:0046872">
    <property type="term" value="F:metal ion binding"/>
    <property type="evidence" value="ECO:0007669"/>
    <property type="project" value="UniProtKB-KW"/>
</dbReference>
<dbReference type="InterPro" id="IPR027417">
    <property type="entry name" value="P-loop_NTPase"/>
</dbReference>
<evidence type="ECO:0000256" key="14">
    <source>
        <dbReference type="PIRSR" id="PIRSR603373-2"/>
    </source>
</evidence>
<comment type="subcellular location">
    <subcellularLocation>
        <location evidence="15">Cell inner membrane</location>
        <topology evidence="15">Multi-pass membrane protein</topology>
    </subcellularLocation>
    <subcellularLocation>
        <location evidence="1">Cell membrane</location>
        <topology evidence="1">Multi-pass membrane protein</topology>
    </subcellularLocation>
</comment>
<keyword evidence="4 15" id="KW-0410">Iron transport</keyword>
<dbReference type="SUPFAM" id="SSF52540">
    <property type="entry name" value="P-loop containing nucleoside triphosphate hydrolases"/>
    <property type="match status" value="1"/>
</dbReference>
<dbReference type="InterPro" id="IPR005225">
    <property type="entry name" value="Small_GTP-bd"/>
</dbReference>
<dbReference type="GO" id="GO:0015093">
    <property type="term" value="F:ferrous iron transmembrane transporter activity"/>
    <property type="evidence" value="ECO:0007669"/>
    <property type="project" value="UniProtKB-UniRule"/>
</dbReference>
<dbReference type="InterPro" id="IPR011642">
    <property type="entry name" value="Gate_dom"/>
</dbReference>
<gene>
    <name evidence="17" type="primary">feoB</name>
    <name evidence="17" type="ORF">GYA55_06620</name>
</gene>
<dbReference type="InterPro" id="IPR030389">
    <property type="entry name" value="G_FEOB_dom"/>
</dbReference>
<keyword evidence="8 15" id="KW-0408">Iron</keyword>
<dbReference type="PANTHER" id="PTHR43185:SF1">
    <property type="entry name" value="FE(2+) TRANSPORTER FEOB"/>
    <property type="match status" value="1"/>
</dbReference>
<keyword evidence="14" id="KW-0460">Magnesium</keyword>
<dbReference type="PRINTS" id="PR00326">
    <property type="entry name" value="GTP1OBG"/>
</dbReference>
<dbReference type="InterPro" id="IPR006073">
    <property type="entry name" value="GTP-bd"/>
</dbReference>
<keyword evidence="5 15" id="KW-0812">Transmembrane</keyword>
<feature type="non-terminal residue" evidence="17">
    <location>
        <position position="564"/>
    </location>
</feature>
<evidence type="ECO:0000256" key="6">
    <source>
        <dbReference type="ARBA" id="ARBA00022741"/>
    </source>
</evidence>
<accession>A0A7X9FRE0</accession>
<organism evidence="17 18">
    <name type="scientific">SAR324 cluster bacterium</name>
    <dbReference type="NCBI Taxonomy" id="2024889"/>
    <lineage>
        <taxon>Bacteria</taxon>
        <taxon>Deltaproteobacteria</taxon>
        <taxon>SAR324 cluster</taxon>
    </lineage>
</organism>
<evidence type="ECO:0000256" key="8">
    <source>
        <dbReference type="ARBA" id="ARBA00023004"/>
    </source>
</evidence>
<protein>
    <recommendedName>
        <fullName evidence="12 15">Ferrous iron transport protein B</fullName>
    </recommendedName>
</protein>
<dbReference type="Pfam" id="PF07670">
    <property type="entry name" value="Gate"/>
    <property type="match status" value="1"/>
</dbReference>
<evidence type="ECO:0000256" key="15">
    <source>
        <dbReference type="RuleBase" id="RU362098"/>
    </source>
</evidence>
<feature type="binding site" evidence="14">
    <location>
        <position position="33"/>
    </location>
    <ligand>
        <name>Mg(2+)</name>
        <dbReference type="ChEBI" id="CHEBI:18420"/>
        <label>2</label>
    </ligand>
</feature>
<feature type="binding site" evidence="14">
    <location>
        <position position="34"/>
    </location>
    <ligand>
        <name>Mg(2+)</name>
        <dbReference type="ChEBI" id="CHEBI:18420"/>
        <label>2</label>
    </ligand>
</feature>
<dbReference type="InterPro" id="IPR003373">
    <property type="entry name" value="Fe2_transport_prot-B"/>
</dbReference>
<feature type="binding site" evidence="13">
    <location>
        <begin position="47"/>
        <end position="51"/>
    </location>
    <ligand>
        <name>GTP</name>
        <dbReference type="ChEBI" id="CHEBI:37565"/>
        <label>1</label>
    </ligand>
</feature>
<keyword evidence="9" id="KW-0406">Ion transport</keyword>
<comment type="caution">
    <text evidence="17">The sequence shown here is derived from an EMBL/GenBank/DDBJ whole genome shotgun (WGS) entry which is preliminary data.</text>
</comment>
<dbReference type="GO" id="GO:0005886">
    <property type="term" value="C:plasma membrane"/>
    <property type="evidence" value="ECO:0007669"/>
    <property type="project" value="UniProtKB-SubCell"/>
</dbReference>
<evidence type="ECO:0000259" key="16">
    <source>
        <dbReference type="PROSITE" id="PS51711"/>
    </source>
</evidence>
<feature type="transmembrane region" description="Helical" evidence="15">
    <location>
        <begin position="474"/>
        <end position="496"/>
    </location>
</feature>
<dbReference type="PANTHER" id="PTHR43185">
    <property type="entry name" value="FERROUS IRON TRANSPORT PROTEIN B"/>
    <property type="match status" value="1"/>
</dbReference>
<feature type="transmembrane region" description="Helical" evidence="15">
    <location>
        <begin position="302"/>
        <end position="325"/>
    </location>
</feature>
<evidence type="ECO:0000256" key="11">
    <source>
        <dbReference type="ARBA" id="ARBA00023136"/>
    </source>
</evidence>
<comment type="function">
    <text evidence="15">Probable transporter of a GTP-driven Fe(2+) uptake system.</text>
</comment>
<feature type="binding site" evidence="14">
    <location>
        <position position="37"/>
    </location>
    <ligand>
        <name>Mg(2+)</name>
        <dbReference type="ChEBI" id="CHEBI:18420"/>
        <label>2</label>
    </ligand>
</feature>
<dbReference type="InterPro" id="IPR011640">
    <property type="entry name" value="Fe2_transport_prot_B_C"/>
</dbReference>
<evidence type="ECO:0000256" key="13">
    <source>
        <dbReference type="PIRSR" id="PIRSR603373-1"/>
    </source>
</evidence>
<keyword evidence="10 13" id="KW-0342">GTP-binding</keyword>
<keyword evidence="2 15" id="KW-0813">Transport</keyword>
<evidence type="ECO:0000256" key="10">
    <source>
        <dbReference type="ARBA" id="ARBA00023134"/>
    </source>
</evidence>
<dbReference type="GO" id="GO:0005525">
    <property type="term" value="F:GTP binding"/>
    <property type="evidence" value="ECO:0007669"/>
    <property type="project" value="UniProtKB-KW"/>
</dbReference>
<evidence type="ECO:0000256" key="9">
    <source>
        <dbReference type="ARBA" id="ARBA00023065"/>
    </source>
</evidence>
<evidence type="ECO:0000256" key="3">
    <source>
        <dbReference type="ARBA" id="ARBA00022475"/>
    </source>
</evidence>
<dbReference type="NCBIfam" id="TIGR00231">
    <property type="entry name" value="small_GTP"/>
    <property type="match status" value="1"/>
</dbReference>
<dbReference type="AlphaFoldDB" id="A0A7X9FRE0"/>
<evidence type="ECO:0000256" key="7">
    <source>
        <dbReference type="ARBA" id="ARBA00022989"/>
    </source>
</evidence>
<feature type="binding site" evidence="14">
    <location>
        <position position="36"/>
    </location>
    <ligand>
        <name>Mg(2+)</name>
        <dbReference type="ChEBI" id="CHEBI:18420"/>
        <label>2</label>
    </ligand>
</feature>
<sequence>MNSCDSSSSVNEKIFLRVAIVGNPNSGKTTLFNAMTGSNYKVANYPGVTVERKEGEVQLEGDWRLSVVDLPGIYSLFGHSPDEMVASSVISNGRKPGESIDAMVIVVDATNLERNLYLALQLIDMGVPIVVALTKIDLARKKGLKVYDELLSRQLGVPVIPVMARDGIGIEALVTEALHIGIEKRCSSKSFEWLKGQPALKEGADRVANVLNKGFIDESDKSRRMQALALISGLVKGENDQIQKIVLEEVDALKKKGIDPYTIEAQCRFEKIKEIKEHVSGLSSQGQSATANKIDSLLTHRFWGTLIFLVILGTMFQMIFFVAAYPMALIEMLMNRLAILVVAIVPPGALQSLLVDGVIAGVGSVVSFLPQIAILFFFIAILEDSGYMVRAAYLMDRVMSILGLQGRSFIPLLNSFACAVPGIMSARIIPSPAARITTILIAPLMSCSARLPVYTLLIAAFIPKHYVLPYVSLQGLVMLALYLLGVFVAAGVALILKWTVHRKENSYFVMEMPAYSRPSMKVVWREVRDRIKIFLNTAGRAILFCSILFWFMASYPKAPPDLSP</sequence>